<dbReference type="Gene3D" id="1.10.630.10">
    <property type="entry name" value="Cytochrome P450"/>
    <property type="match status" value="1"/>
</dbReference>
<evidence type="ECO:0000256" key="3">
    <source>
        <dbReference type="ARBA" id="ARBA00023004"/>
    </source>
</evidence>
<accession>A0ABR0G8N9</accession>
<dbReference type="PANTHER" id="PTHR24305:SF168">
    <property type="entry name" value="P450, PUTATIVE (EUROFUNG)-RELATED"/>
    <property type="match status" value="1"/>
</dbReference>
<dbReference type="Proteomes" id="UP001323405">
    <property type="component" value="Unassembled WGS sequence"/>
</dbReference>
<keyword evidence="6" id="KW-1185">Reference proteome</keyword>
<evidence type="ECO:0000313" key="5">
    <source>
        <dbReference type="EMBL" id="KAK4652145.1"/>
    </source>
</evidence>
<evidence type="ECO:0000256" key="1">
    <source>
        <dbReference type="ARBA" id="ARBA00022617"/>
    </source>
</evidence>
<dbReference type="Pfam" id="PF00067">
    <property type="entry name" value="p450"/>
    <property type="match status" value="1"/>
</dbReference>
<proteinExistence type="predicted"/>
<dbReference type="PRINTS" id="PR00385">
    <property type="entry name" value="P450"/>
</dbReference>
<dbReference type="RefSeq" id="XP_062741120.1">
    <property type="nucleotide sequence ID" value="XM_062892531.1"/>
</dbReference>
<reference evidence="5 6" key="1">
    <citation type="journal article" date="2023" name="bioRxiv">
        <title>High-quality genome assemblies of four members of thePodospora anserinaspecies complex.</title>
        <authorList>
            <person name="Ament-Velasquez S.L."/>
            <person name="Vogan A.A."/>
            <person name="Wallerman O."/>
            <person name="Hartmann F."/>
            <person name="Gautier V."/>
            <person name="Silar P."/>
            <person name="Giraud T."/>
            <person name="Johannesson H."/>
        </authorList>
    </citation>
    <scope>NUCLEOTIDE SEQUENCE [LARGE SCALE GENOMIC DNA]</scope>
    <source>
        <strain evidence="5 6">CBS 415.72m</strain>
    </source>
</reference>
<gene>
    <name evidence="5" type="ORF">QC762_608550</name>
</gene>
<dbReference type="InterPro" id="IPR036396">
    <property type="entry name" value="Cyt_P450_sf"/>
</dbReference>
<evidence type="ECO:0000313" key="6">
    <source>
        <dbReference type="Proteomes" id="UP001323405"/>
    </source>
</evidence>
<sequence>MNGTCPRLPVWLDTCESPASQSHAQNANKPTRTIDNWSQAVQHTSAVAVVHIHPSCCKANKHPQALDHSTPQKQAVVIVEMKCPPCDTTEPSLCFPNCCFPHGTEMRDSAMSWLPSSTVALIGTALLLCFVIATRVQSFVRTRHIPGPFWAGWTDLWMIRAQLSGRFCFLLQDANKRYGPIAKIAPNWVVCGDAEELRRIWGVRSAWKRPFWYRAFRFDPYKDNAFSTTDDQVHEKLRAKLMPGYGGKDVDNLHELIDRQVAGLVSLLENKYLSSKTEFKPVDLARKVQYFTLDVISALAFGKELGYLAADQDLFSYIQTTESTLPIMLTIGFMPWLLKLIQSPRLKFLMPDIDRVVGIGTVVKTAQQAVAERYGDKPLIKRDMLGSFVANGLTREEAEGETVVQIIAGSDTSATAIRSTLLFIITNPLVYRRLQAEIDTGIREGRISSPITDAEARNLPYLQAVIREGLRMWPPATAALPKVSDSDQVVCGVHIPAGTIIAWAPFSFLRSKKIFGEDADVFRPERWLDIEPEKYRTMDQTVMMEFASGSRWECLGKTVAQIELNKAYVELLRRFDVTLVDPTNPWTSFNAAVFIQSDMNVVVTRREL</sequence>
<keyword evidence="4" id="KW-0472">Membrane</keyword>
<evidence type="ECO:0000256" key="4">
    <source>
        <dbReference type="SAM" id="Phobius"/>
    </source>
</evidence>
<dbReference type="InterPro" id="IPR002401">
    <property type="entry name" value="Cyt_P450_E_grp-I"/>
</dbReference>
<dbReference type="CDD" id="cd11060">
    <property type="entry name" value="CYP57A1-like"/>
    <property type="match status" value="1"/>
</dbReference>
<keyword evidence="1" id="KW-0349">Heme</keyword>
<protein>
    <recommendedName>
        <fullName evidence="7">Cytochrome P450 E-class, group I</fullName>
    </recommendedName>
</protein>
<keyword evidence="3" id="KW-0408">Iron</keyword>
<keyword evidence="4" id="KW-1133">Transmembrane helix</keyword>
<evidence type="ECO:0008006" key="7">
    <source>
        <dbReference type="Google" id="ProtNLM"/>
    </source>
</evidence>
<dbReference type="InterPro" id="IPR001128">
    <property type="entry name" value="Cyt_P450"/>
</dbReference>
<dbReference type="InterPro" id="IPR050121">
    <property type="entry name" value="Cytochrome_P450_monoxygenase"/>
</dbReference>
<comment type="caution">
    <text evidence="5">The sequence shown here is derived from an EMBL/GenBank/DDBJ whole genome shotgun (WGS) entry which is preliminary data.</text>
</comment>
<dbReference type="SUPFAM" id="SSF48264">
    <property type="entry name" value="Cytochrome P450"/>
    <property type="match status" value="1"/>
</dbReference>
<dbReference type="GeneID" id="87912438"/>
<organism evidence="5 6">
    <name type="scientific">Podospora pseudocomata</name>
    <dbReference type="NCBI Taxonomy" id="2093779"/>
    <lineage>
        <taxon>Eukaryota</taxon>
        <taxon>Fungi</taxon>
        <taxon>Dikarya</taxon>
        <taxon>Ascomycota</taxon>
        <taxon>Pezizomycotina</taxon>
        <taxon>Sordariomycetes</taxon>
        <taxon>Sordariomycetidae</taxon>
        <taxon>Sordariales</taxon>
        <taxon>Podosporaceae</taxon>
        <taxon>Podospora</taxon>
    </lineage>
</organism>
<dbReference type="EMBL" id="JAFFHA010000008">
    <property type="protein sequence ID" value="KAK4652145.1"/>
    <property type="molecule type" value="Genomic_DNA"/>
</dbReference>
<dbReference type="PANTHER" id="PTHR24305">
    <property type="entry name" value="CYTOCHROME P450"/>
    <property type="match status" value="1"/>
</dbReference>
<evidence type="ECO:0000256" key="2">
    <source>
        <dbReference type="ARBA" id="ARBA00022723"/>
    </source>
</evidence>
<keyword evidence="4" id="KW-0812">Transmembrane</keyword>
<keyword evidence="2" id="KW-0479">Metal-binding</keyword>
<name>A0ABR0G8N9_9PEZI</name>
<feature type="transmembrane region" description="Helical" evidence="4">
    <location>
        <begin position="113"/>
        <end position="133"/>
    </location>
</feature>
<dbReference type="PRINTS" id="PR00463">
    <property type="entry name" value="EP450I"/>
</dbReference>